<evidence type="ECO:0000313" key="2">
    <source>
        <dbReference type="EMBL" id="CAJ1370613.1"/>
    </source>
</evidence>
<evidence type="ECO:0000256" key="1">
    <source>
        <dbReference type="SAM" id="MobiDB-lite"/>
    </source>
</evidence>
<feature type="region of interest" description="Disordered" evidence="1">
    <location>
        <begin position="1"/>
        <end position="68"/>
    </location>
</feature>
<keyword evidence="3" id="KW-1185">Reference proteome</keyword>
<name>A0AA36HK91_9DINO</name>
<evidence type="ECO:0000313" key="3">
    <source>
        <dbReference type="Proteomes" id="UP001178507"/>
    </source>
</evidence>
<comment type="caution">
    <text evidence="2">The sequence shown here is derived from an EMBL/GenBank/DDBJ whole genome shotgun (WGS) entry which is preliminary data.</text>
</comment>
<reference evidence="2" key="1">
    <citation type="submission" date="2023-08" db="EMBL/GenBank/DDBJ databases">
        <authorList>
            <person name="Chen Y."/>
            <person name="Shah S."/>
            <person name="Dougan E. K."/>
            <person name="Thang M."/>
            <person name="Chan C."/>
        </authorList>
    </citation>
    <scope>NUCLEOTIDE SEQUENCE</scope>
</reference>
<feature type="region of interest" description="Disordered" evidence="1">
    <location>
        <begin position="251"/>
        <end position="275"/>
    </location>
</feature>
<feature type="compositionally biased region" description="Low complexity" evidence="1">
    <location>
        <begin position="54"/>
        <end position="68"/>
    </location>
</feature>
<protein>
    <submittedName>
        <fullName evidence="2">Uncharacterized protein</fullName>
    </submittedName>
</protein>
<organism evidence="2 3">
    <name type="scientific">Effrenium voratum</name>
    <dbReference type="NCBI Taxonomy" id="2562239"/>
    <lineage>
        <taxon>Eukaryota</taxon>
        <taxon>Sar</taxon>
        <taxon>Alveolata</taxon>
        <taxon>Dinophyceae</taxon>
        <taxon>Suessiales</taxon>
        <taxon>Symbiodiniaceae</taxon>
        <taxon>Effrenium</taxon>
    </lineage>
</organism>
<accession>A0AA36HK91</accession>
<dbReference type="AlphaFoldDB" id="A0AA36HK91"/>
<dbReference type="EMBL" id="CAUJNA010000029">
    <property type="protein sequence ID" value="CAJ1370613.1"/>
    <property type="molecule type" value="Genomic_DNA"/>
</dbReference>
<dbReference type="Proteomes" id="UP001178507">
    <property type="component" value="Unassembled WGS sequence"/>
</dbReference>
<proteinExistence type="predicted"/>
<sequence length="275" mass="30546">MGSSSAESASEDDHESLSKHESSESFLKSPSKRKGKKTSKDSRPRSKDSKKTGSKSSKNSSSRSEAASKELASLLVSFEINAPPEVEDEFFDIPEGANAARMEDLKVELSKPHSALRLRIKDRLERAIGSDAVQNYEVPDVPLPLPKSKYKKDFTIHQELSLREEPKNTGNAYFMQGFSSQTAPFMGVRPDLLPVISQGKVGIDKSMLPALYQPFRKDSEHPYGQVEPSKLLPQGALRQPPEAERIFHLVEQEMPPPRATVVPRTFSKGKLQRTA</sequence>
<gene>
    <name evidence="2" type="ORF">EVOR1521_LOCUS1140</name>
</gene>
<feature type="compositionally biased region" description="Basic and acidic residues" evidence="1">
    <location>
        <begin position="38"/>
        <end position="51"/>
    </location>
</feature>